<organism evidence="2 3">
    <name type="scientific">Heterostelium pallidum (strain ATCC 26659 / Pp 5 / PN500)</name>
    <name type="common">Cellular slime mold</name>
    <name type="synonym">Polysphondylium pallidum</name>
    <dbReference type="NCBI Taxonomy" id="670386"/>
    <lineage>
        <taxon>Eukaryota</taxon>
        <taxon>Amoebozoa</taxon>
        <taxon>Evosea</taxon>
        <taxon>Eumycetozoa</taxon>
        <taxon>Dictyostelia</taxon>
        <taxon>Acytosteliales</taxon>
        <taxon>Acytosteliaceae</taxon>
        <taxon>Heterostelium</taxon>
    </lineage>
</organism>
<evidence type="ECO:0000256" key="1">
    <source>
        <dbReference type="SAM" id="MobiDB-lite"/>
    </source>
</evidence>
<dbReference type="InterPro" id="IPR028260">
    <property type="entry name" value="FAM177"/>
</dbReference>
<dbReference type="PANTHER" id="PTHR31206:SF1">
    <property type="entry name" value="LP10445P"/>
    <property type="match status" value="1"/>
</dbReference>
<dbReference type="AlphaFoldDB" id="D3B0I0"/>
<accession>D3B0I0</accession>
<dbReference type="Pfam" id="PF14774">
    <property type="entry name" value="FAM177"/>
    <property type="match status" value="1"/>
</dbReference>
<protein>
    <submittedName>
        <fullName evidence="2">Uncharacterized protein</fullName>
    </submittedName>
</protein>
<dbReference type="PANTHER" id="PTHR31206">
    <property type="entry name" value="LP10445P"/>
    <property type="match status" value="1"/>
</dbReference>
<dbReference type="RefSeq" id="XP_020436915.1">
    <property type="nucleotide sequence ID" value="XM_020572798.1"/>
</dbReference>
<gene>
    <name evidence="2" type="ORF">PPL_01797</name>
</gene>
<dbReference type="GeneID" id="31357324"/>
<comment type="caution">
    <text evidence="2">The sequence shown here is derived from an EMBL/GenBank/DDBJ whole genome shotgun (WGS) entry which is preliminary data.</text>
</comment>
<sequence length="129" mass="14655">MSEINNNTTTNTNNVVEDKKEDNQVEIKNNEQSNSNNNKQVAQEQSKILSAIVFGATKIYDGAVWLGEGFASLFGLDESKYQFHLDEHNMKQEEKQRKLDKEGIEISEMEQGTQKDNIASHTTTFNLID</sequence>
<dbReference type="Proteomes" id="UP000001396">
    <property type="component" value="Unassembled WGS sequence"/>
</dbReference>
<proteinExistence type="predicted"/>
<evidence type="ECO:0000313" key="3">
    <source>
        <dbReference type="Proteomes" id="UP000001396"/>
    </source>
</evidence>
<feature type="compositionally biased region" description="Low complexity" evidence="1">
    <location>
        <begin position="30"/>
        <end position="40"/>
    </location>
</feature>
<evidence type="ECO:0000313" key="2">
    <source>
        <dbReference type="EMBL" id="EFA84804.1"/>
    </source>
</evidence>
<feature type="compositionally biased region" description="Basic and acidic residues" evidence="1">
    <location>
        <begin position="16"/>
        <end position="29"/>
    </location>
</feature>
<dbReference type="EMBL" id="ADBJ01000008">
    <property type="protein sequence ID" value="EFA84804.1"/>
    <property type="molecule type" value="Genomic_DNA"/>
</dbReference>
<feature type="region of interest" description="Disordered" evidence="1">
    <location>
        <begin position="1"/>
        <end position="42"/>
    </location>
</feature>
<feature type="compositionally biased region" description="Low complexity" evidence="1">
    <location>
        <begin position="1"/>
        <end position="14"/>
    </location>
</feature>
<dbReference type="InParanoid" id="D3B0I0"/>
<keyword evidence="3" id="KW-1185">Reference proteome</keyword>
<dbReference type="OMA" id="HVHEHTM"/>
<name>D3B0I0_HETP5</name>
<reference evidence="2 3" key="1">
    <citation type="journal article" date="2011" name="Genome Res.">
        <title>Phylogeny-wide analysis of social amoeba genomes highlights ancient origins for complex intercellular communication.</title>
        <authorList>
            <person name="Heidel A.J."/>
            <person name="Lawal H.M."/>
            <person name="Felder M."/>
            <person name="Schilde C."/>
            <person name="Helps N.R."/>
            <person name="Tunggal B."/>
            <person name="Rivero F."/>
            <person name="John U."/>
            <person name="Schleicher M."/>
            <person name="Eichinger L."/>
            <person name="Platzer M."/>
            <person name="Noegel A.A."/>
            <person name="Schaap P."/>
            <person name="Gloeckner G."/>
        </authorList>
    </citation>
    <scope>NUCLEOTIDE SEQUENCE [LARGE SCALE GENOMIC DNA]</scope>
    <source>
        <strain evidence="3">ATCC 26659 / Pp 5 / PN500</strain>
    </source>
</reference>